<dbReference type="AlphaFoldDB" id="L1NFF2"/>
<accession>L1NFF2</accession>
<proteinExistence type="predicted"/>
<name>L1NFF2_9BACT</name>
<keyword evidence="2" id="KW-1185">Reference proteome</keyword>
<reference evidence="1 2" key="1">
    <citation type="submission" date="2012-05" db="EMBL/GenBank/DDBJ databases">
        <authorList>
            <person name="Weinstock G."/>
            <person name="Sodergren E."/>
            <person name="Lobos E.A."/>
            <person name="Fulton L."/>
            <person name="Fulton R."/>
            <person name="Courtney L."/>
            <person name="Fronick C."/>
            <person name="O'Laughlin M."/>
            <person name="Godfrey J."/>
            <person name="Wilson R.M."/>
            <person name="Miner T."/>
            <person name="Farmer C."/>
            <person name="Delehaunty K."/>
            <person name="Cordes M."/>
            <person name="Minx P."/>
            <person name="Tomlinson C."/>
            <person name="Chen J."/>
            <person name="Wollam A."/>
            <person name="Pepin K.H."/>
            <person name="Bhonagiri V."/>
            <person name="Zhang X."/>
            <person name="Suruliraj S."/>
            <person name="Warren W."/>
            <person name="Mitreva M."/>
            <person name="Mardis E.R."/>
            <person name="Wilson R.K."/>
        </authorList>
    </citation>
    <scope>NUCLEOTIDE SEQUENCE [LARGE SCALE GENOMIC DNA]</scope>
    <source>
        <strain evidence="1 2">F0055</strain>
    </source>
</reference>
<dbReference type="PATRIC" id="fig|1127699.3.peg.785"/>
<comment type="caution">
    <text evidence="1">The sequence shown here is derived from an EMBL/GenBank/DDBJ whole genome shotgun (WGS) entry which is preliminary data.</text>
</comment>
<sequence length="132" mass="15266">MATMRLNNELQRQLSYISDDEALMKKVINYIKRLGKERSKAYAQNPLDKNINGLLNTLHIDDTTQETVNRKCEAVRQEYSVTEDETENISSDEYTEKMLNKFYGAWEGDETATELMKVIKEGSTSRNPVCFD</sequence>
<organism evidence="1 2">
    <name type="scientific">Hoylesella saccharolytica F0055</name>
    <dbReference type="NCBI Taxonomy" id="1127699"/>
    <lineage>
        <taxon>Bacteria</taxon>
        <taxon>Pseudomonadati</taxon>
        <taxon>Bacteroidota</taxon>
        <taxon>Bacteroidia</taxon>
        <taxon>Bacteroidales</taxon>
        <taxon>Prevotellaceae</taxon>
        <taxon>Hoylesella</taxon>
    </lineage>
</organism>
<gene>
    <name evidence="1" type="ORF">HMPREF9151_00848</name>
</gene>
<dbReference type="Proteomes" id="UP000010433">
    <property type="component" value="Unassembled WGS sequence"/>
</dbReference>
<protein>
    <submittedName>
        <fullName evidence="1">Uncharacterized protein</fullName>
    </submittedName>
</protein>
<dbReference type="EMBL" id="AMEP01000056">
    <property type="protein sequence ID" value="EKY02103.1"/>
    <property type="molecule type" value="Genomic_DNA"/>
</dbReference>
<evidence type="ECO:0000313" key="2">
    <source>
        <dbReference type="Proteomes" id="UP000010433"/>
    </source>
</evidence>
<evidence type="ECO:0000313" key="1">
    <source>
        <dbReference type="EMBL" id="EKY02103.1"/>
    </source>
</evidence>
<dbReference type="STRING" id="1127699.HMPREF9151_00848"/>
<dbReference type="HOGENOM" id="CLU_1915181_0_0_10"/>